<dbReference type="SUPFAM" id="SSF46689">
    <property type="entry name" value="Homeodomain-like"/>
    <property type="match status" value="1"/>
</dbReference>
<gene>
    <name evidence="9" type="ORF">HPP92_010425</name>
</gene>
<dbReference type="PANTHER" id="PTHR47999">
    <property type="entry name" value="TRANSCRIPTION FACTOR MYB8-RELATED-RELATED"/>
    <property type="match status" value="1"/>
</dbReference>
<dbReference type="Pfam" id="PF00249">
    <property type="entry name" value="Myb_DNA-binding"/>
    <property type="match status" value="2"/>
</dbReference>
<dbReference type="InterPro" id="IPR017930">
    <property type="entry name" value="Myb_dom"/>
</dbReference>
<evidence type="ECO:0000259" key="8">
    <source>
        <dbReference type="PROSITE" id="PS51294"/>
    </source>
</evidence>
<dbReference type="AlphaFoldDB" id="A0A835R427"/>
<name>A0A835R427_VANPL</name>
<dbReference type="GO" id="GO:0003677">
    <property type="term" value="F:DNA binding"/>
    <property type="evidence" value="ECO:0007669"/>
    <property type="project" value="UniProtKB-KW"/>
</dbReference>
<feature type="domain" description="Myb-like" evidence="7">
    <location>
        <begin position="62"/>
        <end position="112"/>
    </location>
</feature>
<evidence type="ECO:0000313" key="10">
    <source>
        <dbReference type="Proteomes" id="UP000639772"/>
    </source>
</evidence>
<organism evidence="9 10">
    <name type="scientific">Vanilla planifolia</name>
    <name type="common">Vanilla</name>
    <dbReference type="NCBI Taxonomy" id="51239"/>
    <lineage>
        <taxon>Eukaryota</taxon>
        <taxon>Viridiplantae</taxon>
        <taxon>Streptophyta</taxon>
        <taxon>Embryophyta</taxon>
        <taxon>Tracheophyta</taxon>
        <taxon>Spermatophyta</taxon>
        <taxon>Magnoliopsida</taxon>
        <taxon>Liliopsida</taxon>
        <taxon>Asparagales</taxon>
        <taxon>Orchidaceae</taxon>
        <taxon>Vanilloideae</taxon>
        <taxon>Vanilleae</taxon>
        <taxon>Vanilla</taxon>
    </lineage>
</organism>
<evidence type="ECO:0000256" key="1">
    <source>
        <dbReference type="ARBA" id="ARBA00004123"/>
    </source>
</evidence>
<evidence type="ECO:0000256" key="6">
    <source>
        <dbReference type="SAM" id="MobiDB-lite"/>
    </source>
</evidence>
<keyword evidence="2" id="KW-0805">Transcription regulation</keyword>
<comment type="subcellular location">
    <subcellularLocation>
        <location evidence="1">Nucleus</location>
    </subcellularLocation>
</comment>
<dbReference type="InterPro" id="IPR009057">
    <property type="entry name" value="Homeodomain-like_sf"/>
</dbReference>
<comment type="caution">
    <text evidence="9">The sequence shown here is derived from an EMBL/GenBank/DDBJ whole genome shotgun (WGS) entry which is preliminary data.</text>
</comment>
<evidence type="ECO:0000256" key="3">
    <source>
        <dbReference type="ARBA" id="ARBA00023125"/>
    </source>
</evidence>
<evidence type="ECO:0000256" key="5">
    <source>
        <dbReference type="ARBA" id="ARBA00023242"/>
    </source>
</evidence>
<dbReference type="PROSITE" id="PS51294">
    <property type="entry name" value="HTH_MYB"/>
    <property type="match status" value="2"/>
</dbReference>
<proteinExistence type="predicted"/>
<dbReference type="InterPro" id="IPR015495">
    <property type="entry name" value="Myb_TF_plants"/>
</dbReference>
<evidence type="ECO:0000259" key="7">
    <source>
        <dbReference type="PROSITE" id="PS50090"/>
    </source>
</evidence>
<feature type="compositionally biased region" description="Polar residues" evidence="6">
    <location>
        <begin position="118"/>
        <end position="130"/>
    </location>
</feature>
<keyword evidence="3" id="KW-0238">DNA-binding</keyword>
<dbReference type="OrthoDB" id="2143914at2759"/>
<dbReference type="FunFam" id="1.10.10.60:FF:000121">
    <property type="entry name" value="Myb transcription factor"/>
    <property type="match status" value="1"/>
</dbReference>
<evidence type="ECO:0000256" key="2">
    <source>
        <dbReference type="ARBA" id="ARBA00023015"/>
    </source>
</evidence>
<dbReference type="PANTHER" id="PTHR47999:SF6">
    <property type="entry name" value="MYB-RELATED PROTEIN P"/>
    <property type="match status" value="1"/>
</dbReference>
<reference evidence="9 10" key="1">
    <citation type="journal article" date="2020" name="Nat. Food">
        <title>A phased Vanilla planifolia genome enables genetic improvement of flavour and production.</title>
        <authorList>
            <person name="Hasing T."/>
            <person name="Tang H."/>
            <person name="Brym M."/>
            <person name="Khazi F."/>
            <person name="Huang T."/>
            <person name="Chambers A.H."/>
        </authorList>
    </citation>
    <scope>NUCLEOTIDE SEQUENCE [LARGE SCALE GENOMIC DNA]</scope>
    <source>
        <tissue evidence="9">Leaf</tissue>
    </source>
</reference>
<dbReference type="PROSITE" id="PS50090">
    <property type="entry name" value="MYB_LIKE"/>
    <property type="match status" value="2"/>
</dbReference>
<dbReference type="CDD" id="cd00167">
    <property type="entry name" value="SANT"/>
    <property type="match status" value="2"/>
</dbReference>
<keyword evidence="5" id="KW-0539">Nucleus</keyword>
<keyword evidence="4" id="KW-0804">Transcription</keyword>
<feature type="domain" description="Myb-like" evidence="7">
    <location>
        <begin position="9"/>
        <end position="61"/>
    </location>
</feature>
<dbReference type="Proteomes" id="UP000639772">
    <property type="component" value="Unassembled WGS sequence"/>
</dbReference>
<dbReference type="SMART" id="SM00717">
    <property type="entry name" value="SANT"/>
    <property type="match status" value="2"/>
</dbReference>
<dbReference type="EMBL" id="JADCNM010000005">
    <property type="protein sequence ID" value="KAG0482341.1"/>
    <property type="molecule type" value="Genomic_DNA"/>
</dbReference>
<feature type="region of interest" description="Disordered" evidence="6">
    <location>
        <begin position="115"/>
        <end position="173"/>
    </location>
</feature>
<accession>A0A835R427</accession>
<sequence>MGRAPCCEKVGLKKGRWATEEDQVLVKYIKTHGEGSWRSLPKKAGLLRCGKSCRLRWINYLREDLKRGNISKEEEDTIVQLRANLGNRWSVIAGHLPGRTDNEIKNYWNSHLSRKVQESQNNDGGNSKTNIPKRKGGRPRKSAKKKKAGDENHGKDQKGGKEMTKETQKDDGECMVVDPLQPHQVPPSMEICSNPCDHDPSMSSSCAEKENAALTHDGEVRESSGGGEEISHDELGASLEELEKLVDWDLEEIAQRLWEEEETEKVWPCLWEEEQSLEFGGFLCNGEFGALEDHCLDGWLLSDLF</sequence>
<feature type="compositionally biased region" description="Basic residues" evidence="6">
    <location>
        <begin position="131"/>
        <end position="147"/>
    </location>
</feature>
<evidence type="ECO:0000313" key="9">
    <source>
        <dbReference type="EMBL" id="KAG0482341.1"/>
    </source>
</evidence>
<dbReference type="GO" id="GO:0005634">
    <property type="term" value="C:nucleus"/>
    <property type="evidence" value="ECO:0007669"/>
    <property type="project" value="UniProtKB-SubCell"/>
</dbReference>
<dbReference type="InterPro" id="IPR001005">
    <property type="entry name" value="SANT/Myb"/>
</dbReference>
<evidence type="ECO:0000256" key="4">
    <source>
        <dbReference type="ARBA" id="ARBA00023163"/>
    </source>
</evidence>
<feature type="domain" description="HTH myb-type" evidence="8">
    <location>
        <begin position="62"/>
        <end position="116"/>
    </location>
</feature>
<feature type="domain" description="HTH myb-type" evidence="8">
    <location>
        <begin position="9"/>
        <end position="61"/>
    </location>
</feature>
<protein>
    <submittedName>
        <fullName evidence="9">Uncharacterized protein</fullName>
    </submittedName>
</protein>
<feature type="compositionally biased region" description="Basic and acidic residues" evidence="6">
    <location>
        <begin position="148"/>
        <end position="172"/>
    </location>
</feature>
<dbReference type="Gene3D" id="1.10.10.60">
    <property type="entry name" value="Homeodomain-like"/>
    <property type="match status" value="2"/>
</dbReference>